<dbReference type="OrthoDB" id="312894at2157"/>
<dbReference type="PANTHER" id="PTHR10925:SF5">
    <property type="entry name" value="RNA CYTIDINE ACETYLTRANSFERASE"/>
    <property type="match status" value="1"/>
</dbReference>
<feature type="binding site" evidence="12">
    <location>
        <position position="567"/>
    </location>
    <ligand>
        <name>acetyl-CoA</name>
        <dbReference type="ChEBI" id="CHEBI:57288"/>
    </ligand>
</feature>
<organism evidence="17 18">
    <name type="scientific">Halococcus hamelinensis 100A6</name>
    <dbReference type="NCBI Taxonomy" id="1132509"/>
    <lineage>
        <taxon>Archaea</taxon>
        <taxon>Methanobacteriati</taxon>
        <taxon>Methanobacteriota</taxon>
        <taxon>Stenosarchaea group</taxon>
        <taxon>Halobacteria</taxon>
        <taxon>Halobacteriales</taxon>
        <taxon>Halococcaceae</taxon>
        <taxon>Halococcus</taxon>
    </lineage>
</organism>
<keyword evidence="2 12" id="KW-0820">tRNA-binding</keyword>
<dbReference type="InterPro" id="IPR013562">
    <property type="entry name" value="TmcA/NAT10_N"/>
</dbReference>
<comment type="catalytic activity">
    <reaction evidence="9">
        <text>a cytidine in tRNA + acetyl-CoA + ATP + H2O = an N(4)-acetylcytidine in tRNA + ADP + phosphate + CoA + H(+)</text>
        <dbReference type="Rhea" id="RHEA:53876"/>
        <dbReference type="Rhea" id="RHEA-COMP:13670"/>
        <dbReference type="Rhea" id="RHEA-COMP:13671"/>
        <dbReference type="ChEBI" id="CHEBI:15377"/>
        <dbReference type="ChEBI" id="CHEBI:15378"/>
        <dbReference type="ChEBI" id="CHEBI:30616"/>
        <dbReference type="ChEBI" id="CHEBI:43474"/>
        <dbReference type="ChEBI" id="CHEBI:57287"/>
        <dbReference type="ChEBI" id="CHEBI:57288"/>
        <dbReference type="ChEBI" id="CHEBI:74900"/>
        <dbReference type="ChEBI" id="CHEBI:82748"/>
        <dbReference type="ChEBI" id="CHEBI:456216"/>
    </reaction>
</comment>
<evidence type="ECO:0000313" key="17">
    <source>
        <dbReference type="EMBL" id="EMA38154.1"/>
    </source>
</evidence>
<feature type="binding site" evidence="12">
    <location>
        <begin position="523"/>
        <end position="525"/>
    </location>
    <ligand>
        <name>acetyl-CoA</name>
        <dbReference type="ChEBI" id="CHEBI:57288"/>
    </ligand>
</feature>
<sequence>MTADLAAALRDEARRANQRRLLVLAGAHEACRSAAREALAGAGIDDAATTLVATREGAALGCERVAPKNADALLGTTRECVVLDCHDECRPNALGRAVGAVDGGGLFVLLTPPLDDWPDRRDGFDATLAVTPFDADDVAGNFRSRLVETLRTHRGIAIVDVDTGTVERDGRTDPSPQSPGSAPSVPVDSEFPRAAYEACLTADQADCLDAFERLRTPGNALVVEADRGRGKSSAAGLAAGAFAAAGQRVVVTAPGFESAGAVFERARSLLGSIDALAGSDRDDRPHRVDAVSGGQVRFESPSVAVESAASADLVVVDEAAALPVDLLEGFLDTPAVAFVTTVHGYEGAGRGFSVRFRGRLDDSTLDVAESRLDEPIRYAAGDPVEVWAFRALCLDARPPVDPLVTDATPGTVTYERLDPRGLLADEHRLREAFGLLVAAHYRTEPNDLARLLDAPNVSVHVLLQEGHVVSVALLAREGGLPADRRRAVYEGSRIKGHLLPDVLTSQLRDEGAGVTVGQRVLRIATHDAARSRGLGSCLLDSVRERIETDWLGVGYGATPELVDFWRRNGFSTVYLATTRNERSGEHSVLMLDPLTDDGEALRDRHAQWFVERVGGTLSDSLRELDPDIVRAVLAATPTTADHDCSPYEWRVVASAAHGPGLAKTHPHVFRRVALAHLTDPGSTALSAREERLLVMRVLQSRPTSVIAAELGYDSQRECLRGLGDAYESLIERYGDEAARAERARYVD</sequence>
<evidence type="ECO:0000259" key="14">
    <source>
        <dbReference type="Pfam" id="PF05127"/>
    </source>
</evidence>
<dbReference type="EMBL" id="AOMB01000031">
    <property type="protein sequence ID" value="EMA38154.1"/>
    <property type="molecule type" value="Genomic_DNA"/>
</dbReference>
<accession>M0M0L3</accession>
<evidence type="ECO:0000259" key="15">
    <source>
        <dbReference type="Pfam" id="PF08351"/>
    </source>
</evidence>
<dbReference type="Proteomes" id="UP000011566">
    <property type="component" value="Unassembled WGS sequence"/>
</dbReference>
<dbReference type="eggNOG" id="arCOG01951">
    <property type="taxonomic scope" value="Archaea"/>
</dbReference>
<comment type="catalytic activity">
    <reaction evidence="12">
        <text>cytidine(34) in elongator tRNA(Met) + acetyl-CoA + ATP + H2O = N(4)-acetylcytidine(34) in elongator tRNA(Met) + ADP + phosphate + CoA + H(+)</text>
        <dbReference type="Rhea" id="RHEA:43788"/>
        <dbReference type="Rhea" id="RHEA-COMP:10693"/>
        <dbReference type="Rhea" id="RHEA-COMP:10694"/>
        <dbReference type="ChEBI" id="CHEBI:15377"/>
        <dbReference type="ChEBI" id="CHEBI:15378"/>
        <dbReference type="ChEBI" id="CHEBI:30616"/>
        <dbReference type="ChEBI" id="CHEBI:43474"/>
        <dbReference type="ChEBI" id="CHEBI:57287"/>
        <dbReference type="ChEBI" id="CHEBI:57288"/>
        <dbReference type="ChEBI" id="CHEBI:74900"/>
        <dbReference type="ChEBI" id="CHEBI:82748"/>
        <dbReference type="ChEBI" id="CHEBI:456216"/>
        <dbReference type="EC" id="2.3.1.193"/>
    </reaction>
</comment>
<evidence type="ECO:0000256" key="2">
    <source>
        <dbReference type="ARBA" id="ARBA00022555"/>
    </source>
</evidence>
<dbReference type="PATRIC" id="fig|1132509.6.peg.2374"/>
<dbReference type="InterPro" id="IPR016181">
    <property type="entry name" value="Acyl_CoA_acyltransferase"/>
</dbReference>
<dbReference type="SUPFAM" id="SSF55729">
    <property type="entry name" value="Acyl-CoA N-acyltransferases (Nat)"/>
    <property type="match status" value="1"/>
</dbReference>
<dbReference type="SUPFAM" id="SSF52540">
    <property type="entry name" value="P-loop containing nucleoside triphosphate hydrolases"/>
    <property type="match status" value="1"/>
</dbReference>
<dbReference type="GO" id="GO:0005737">
    <property type="term" value="C:cytoplasm"/>
    <property type="evidence" value="ECO:0007669"/>
    <property type="project" value="UniProtKB-SubCell"/>
</dbReference>
<comment type="subcellular location">
    <subcellularLocation>
        <location evidence="12">Cytoplasm</location>
    </subcellularLocation>
</comment>
<evidence type="ECO:0000256" key="3">
    <source>
        <dbReference type="ARBA" id="ARBA00022679"/>
    </source>
</evidence>
<comment type="similarity">
    <text evidence="12">Belongs to the TmcA family.</text>
</comment>
<dbReference type="GO" id="GO:0000049">
    <property type="term" value="F:tRNA binding"/>
    <property type="evidence" value="ECO:0007669"/>
    <property type="project" value="UniProtKB-UniRule"/>
</dbReference>
<dbReference type="GO" id="GO:0002101">
    <property type="term" value="P:tRNA wobble cytosine modification"/>
    <property type="evidence" value="ECO:0007669"/>
    <property type="project" value="UniProtKB-UniRule"/>
</dbReference>
<evidence type="ECO:0000256" key="1">
    <source>
        <dbReference type="ARBA" id="ARBA00022490"/>
    </source>
</evidence>
<dbReference type="GO" id="GO:0051392">
    <property type="term" value="F:tRNA cytidine N4-acetyltransferase activity"/>
    <property type="evidence" value="ECO:0007669"/>
    <property type="project" value="UniProtKB-UniRule"/>
</dbReference>
<keyword evidence="3 12" id="KW-0808">Transferase</keyword>
<dbReference type="InterPro" id="IPR024914">
    <property type="entry name" value="tRNA_acetyltr_TmcA"/>
</dbReference>
<evidence type="ECO:0000256" key="4">
    <source>
        <dbReference type="ARBA" id="ARBA00022694"/>
    </source>
</evidence>
<evidence type="ECO:0000259" key="16">
    <source>
        <dbReference type="Pfam" id="PF13718"/>
    </source>
</evidence>
<evidence type="ECO:0000256" key="7">
    <source>
        <dbReference type="ARBA" id="ARBA00022884"/>
    </source>
</evidence>
<dbReference type="InterPro" id="IPR027417">
    <property type="entry name" value="P-loop_NTPase"/>
</dbReference>
<keyword evidence="4 12" id="KW-0819">tRNA processing</keyword>
<evidence type="ECO:0000256" key="5">
    <source>
        <dbReference type="ARBA" id="ARBA00022741"/>
    </source>
</evidence>
<evidence type="ECO:0000256" key="13">
    <source>
        <dbReference type="SAM" id="MobiDB-lite"/>
    </source>
</evidence>
<keyword evidence="8 12" id="KW-0012">Acyltransferase</keyword>
<dbReference type="GO" id="GO:0106162">
    <property type="term" value="F:mRNA N-acetyltransferase activity"/>
    <property type="evidence" value="ECO:0007669"/>
    <property type="project" value="RHEA"/>
</dbReference>
<dbReference type="Pfam" id="PF08351">
    <property type="entry name" value="TmcA_N"/>
    <property type="match status" value="1"/>
</dbReference>
<reference evidence="17 18" key="1">
    <citation type="journal article" date="2014" name="PLoS Genet.">
        <title>Phylogenetically driven sequencing of extremely halophilic archaea reveals strategies for static and dynamic osmo-response.</title>
        <authorList>
            <person name="Becker E.A."/>
            <person name="Seitzer P.M."/>
            <person name="Tritt A."/>
            <person name="Larsen D."/>
            <person name="Krusor M."/>
            <person name="Yao A.I."/>
            <person name="Wu D."/>
            <person name="Madern D."/>
            <person name="Eisen J.A."/>
            <person name="Darling A.E."/>
            <person name="Facciotti M.T."/>
        </authorList>
    </citation>
    <scope>NUCLEOTIDE SEQUENCE [LARGE SCALE GENOMIC DNA]</scope>
    <source>
        <strain evidence="17 18">100A6</strain>
    </source>
</reference>
<evidence type="ECO:0000313" key="18">
    <source>
        <dbReference type="Proteomes" id="UP000011566"/>
    </source>
</evidence>
<feature type="domain" description="TmcA/NAT10 N-terminal" evidence="15">
    <location>
        <begin position="6"/>
        <end position="160"/>
    </location>
</feature>
<dbReference type="PANTHER" id="PTHR10925">
    <property type="entry name" value="N-ACETYLTRANSFERASE 10"/>
    <property type="match status" value="1"/>
</dbReference>
<dbReference type="GO" id="GO:1904812">
    <property type="term" value="P:rRNA acetylation involved in maturation of SSU-rRNA"/>
    <property type="evidence" value="ECO:0007669"/>
    <property type="project" value="TreeGrafter"/>
</dbReference>
<dbReference type="EC" id="2.3.1.193" evidence="12"/>
<feature type="binding site" evidence="12">
    <location>
        <position position="560"/>
    </location>
    <ligand>
        <name>acetyl-CoA</name>
        <dbReference type="ChEBI" id="CHEBI:57288"/>
    </ligand>
</feature>
<name>M0M0L3_9EURY</name>
<proteinExistence type="inferred from homology"/>
<dbReference type="GO" id="GO:0051391">
    <property type="term" value="P:tRNA acetylation"/>
    <property type="evidence" value="ECO:0007669"/>
    <property type="project" value="UniProtKB-UniRule"/>
</dbReference>
<dbReference type="InterPro" id="IPR053477">
    <property type="entry name" value="tRNA_Cytidine_AcTrnsfr"/>
</dbReference>
<dbReference type="HAMAP" id="MF_01886">
    <property type="entry name" value="tRNA_acetyltr_TmcA"/>
    <property type="match status" value="1"/>
</dbReference>
<dbReference type="GO" id="GO:1990883">
    <property type="term" value="F:18S rRNA cytidine N-acetyltransferase activity"/>
    <property type="evidence" value="ECO:0007669"/>
    <property type="project" value="TreeGrafter"/>
</dbReference>
<protein>
    <recommendedName>
        <fullName evidence="12">tRNA(Met) cytidine acetyltransferase TmcA</fullName>
        <ecNumber evidence="12">2.3.1.193</ecNumber>
    </recommendedName>
</protein>
<dbReference type="GO" id="GO:0005524">
    <property type="term" value="F:ATP binding"/>
    <property type="evidence" value="ECO:0007669"/>
    <property type="project" value="UniProtKB-UniRule"/>
</dbReference>
<evidence type="ECO:0000256" key="12">
    <source>
        <dbReference type="HAMAP-Rule" id="MF_01886"/>
    </source>
</evidence>
<gene>
    <name evidence="12" type="primary">tmcA</name>
    <name evidence="17" type="ORF">C447_10515</name>
</gene>
<feature type="domain" description="N-acetyltransferase" evidence="16">
    <location>
        <begin position="433"/>
        <end position="543"/>
    </location>
</feature>
<feature type="binding site" evidence="12">
    <location>
        <position position="204"/>
    </location>
    <ligand>
        <name>ATP</name>
        <dbReference type="ChEBI" id="CHEBI:30616"/>
    </ligand>
</feature>
<dbReference type="InterPro" id="IPR007807">
    <property type="entry name" value="TcmA/NAT10_helicase"/>
</dbReference>
<dbReference type="Gene3D" id="3.40.50.300">
    <property type="entry name" value="P-loop containing nucleotide triphosphate hydrolases"/>
    <property type="match status" value="1"/>
</dbReference>
<dbReference type="Pfam" id="PF13718">
    <property type="entry name" value="GNAT_acetyltr_2"/>
    <property type="match status" value="2"/>
</dbReference>
<dbReference type="Gene3D" id="3.40.50.11040">
    <property type="match status" value="1"/>
</dbReference>
<dbReference type="RefSeq" id="WP_007693643.1">
    <property type="nucleotide sequence ID" value="NZ_AOMB01000031.1"/>
</dbReference>
<evidence type="ECO:0000256" key="9">
    <source>
        <dbReference type="ARBA" id="ARBA00049883"/>
    </source>
</evidence>
<feature type="domain" description="TcmA/NAT10 helicase" evidence="14">
    <location>
        <begin position="222"/>
        <end position="395"/>
    </location>
</feature>
<feature type="domain" description="N-acetyltransferase" evidence="16">
    <location>
        <begin position="545"/>
        <end position="594"/>
    </location>
</feature>
<comment type="caution">
    <text evidence="12">Lacks conserved residue(s) required for the propagation of feature annotation.</text>
</comment>
<keyword evidence="7 12" id="KW-0694">RNA-binding</keyword>
<feature type="binding site" evidence="12">
    <location>
        <position position="377"/>
    </location>
    <ligand>
        <name>ATP</name>
        <dbReference type="ChEBI" id="CHEBI:30616"/>
    </ligand>
</feature>
<dbReference type="InterPro" id="IPR000182">
    <property type="entry name" value="GNAT_dom"/>
</dbReference>
<evidence type="ECO:0000256" key="10">
    <source>
        <dbReference type="ARBA" id="ARBA00049889"/>
    </source>
</evidence>
<dbReference type="AlphaFoldDB" id="M0M0L3"/>
<evidence type="ECO:0000256" key="11">
    <source>
        <dbReference type="ARBA" id="ARBA00049914"/>
    </source>
</evidence>
<comment type="function">
    <text evidence="12">Catalyzes the formation of N(4)-acetylcytidine (ac(4)C) at the wobble position of tRNA(Met), by using acetyl-CoA as an acetyl donor and ATP (or GTP).</text>
</comment>
<comment type="caution">
    <text evidence="17">The sequence shown here is derived from an EMBL/GenBank/DDBJ whole genome shotgun (WGS) entry which is preliminary data.</text>
</comment>
<feature type="region of interest" description="Disordered" evidence="13">
    <location>
        <begin position="161"/>
        <end position="188"/>
    </location>
</feature>
<comment type="catalytic activity">
    <reaction evidence="11">
        <text>a cytidine in mRNA + acetyl-CoA + ATP + H2O = an N(4)-acetylcytidine in mRNA + ADP + phosphate + CoA + H(+)</text>
        <dbReference type="Rhea" id="RHEA:58480"/>
        <dbReference type="Rhea" id="RHEA-COMP:15145"/>
        <dbReference type="Rhea" id="RHEA-COMP:15146"/>
        <dbReference type="ChEBI" id="CHEBI:15377"/>
        <dbReference type="ChEBI" id="CHEBI:15378"/>
        <dbReference type="ChEBI" id="CHEBI:30616"/>
        <dbReference type="ChEBI" id="CHEBI:43474"/>
        <dbReference type="ChEBI" id="CHEBI:57287"/>
        <dbReference type="ChEBI" id="CHEBI:57288"/>
        <dbReference type="ChEBI" id="CHEBI:74900"/>
        <dbReference type="ChEBI" id="CHEBI:82748"/>
        <dbReference type="ChEBI" id="CHEBI:456216"/>
    </reaction>
</comment>
<evidence type="ECO:0000256" key="8">
    <source>
        <dbReference type="ARBA" id="ARBA00023315"/>
    </source>
</evidence>
<comment type="catalytic activity">
    <reaction evidence="10">
        <text>a cytidine in RNA + acetyl-CoA + ATP + H2O = an N(4)-acetylcytidine in RNA + ADP + phosphate + CoA + H(+)</text>
        <dbReference type="Rhea" id="RHEA:82211"/>
        <dbReference type="Rhea" id="RHEA-COMP:15704"/>
        <dbReference type="Rhea" id="RHEA-COMP:19834"/>
        <dbReference type="ChEBI" id="CHEBI:15377"/>
        <dbReference type="ChEBI" id="CHEBI:15378"/>
        <dbReference type="ChEBI" id="CHEBI:30616"/>
        <dbReference type="ChEBI" id="CHEBI:43474"/>
        <dbReference type="ChEBI" id="CHEBI:57287"/>
        <dbReference type="ChEBI" id="CHEBI:57288"/>
        <dbReference type="ChEBI" id="CHEBI:74900"/>
        <dbReference type="ChEBI" id="CHEBI:82748"/>
        <dbReference type="ChEBI" id="CHEBI:456216"/>
    </reaction>
</comment>
<dbReference type="Pfam" id="PF05127">
    <property type="entry name" value="NAT10_TcmA_helicase"/>
    <property type="match status" value="1"/>
</dbReference>
<keyword evidence="18" id="KW-1185">Reference proteome</keyword>
<keyword evidence="5 12" id="KW-0547">Nucleotide-binding</keyword>
<dbReference type="NCBIfam" id="NF041296">
    <property type="entry name" value="RNAactase_tcmA_Halo"/>
    <property type="match status" value="1"/>
</dbReference>
<evidence type="ECO:0000256" key="6">
    <source>
        <dbReference type="ARBA" id="ARBA00022840"/>
    </source>
</evidence>
<dbReference type="InterPro" id="IPR032672">
    <property type="entry name" value="TmcA/NAT10/Kre33"/>
</dbReference>
<keyword evidence="1 12" id="KW-0963">Cytoplasm</keyword>
<keyword evidence="6 12" id="KW-0067">ATP-binding</keyword>
<dbReference type="Gene3D" id="3.40.630.30">
    <property type="match status" value="1"/>
</dbReference>